<dbReference type="GO" id="GO:0008652">
    <property type="term" value="P:amino acid biosynthetic process"/>
    <property type="evidence" value="ECO:0007669"/>
    <property type="project" value="UniProtKB-ARBA"/>
</dbReference>
<dbReference type="Pfam" id="PF01063">
    <property type="entry name" value="Aminotran_4"/>
    <property type="match status" value="1"/>
</dbReference>
<evidence type="ECO:0000256" key="1">
    <source>
        <dbReference type="ARBA" id="ARBA00001933"/>
    </source>
</evidence>
<dbReference type="AlphaFoldDB" id="A0A3N4MGF3"/>
<evidence type="ECO:0000256" key="8">
    <source>
        <dbReference type="ARBA" id="ARBA00048212"/>
    </source>
</evidence>
<evidence type="ECO:0000256" key="10">
    <source>
        <dbReference type="ARBA" id="ARBA00049229"/>
    </source>
</evidence>
<keyword evidence="7" id="KW-0663">Pyridoxal phosphate</keyword>
<dbReference type="FunFam" id="3.20.10.10:FF:000002">
    <property type="entry name" value="D-alanine aminotransferase"/>
    <property type="match status" value="1"/>
</dbReference>
<dbReference type="RefSeq" id="WP_120514203.1">
    <property type="nucleotide sequence ID" value="NZ_QXZY01000001.1"/>
</dbReference>
<dbReference type="Gene3D" id="3.20.10.10">
    <property type="entry name" value="D-amino Acid Aminotransferase, subunit A, domain 2"/>
    <property type="match status" value="1"/>
</dbReference>
<accession>A0A3N4MGF3</accession>
<evidence type="ECO:0000256" key="4">
    <source>
        <dbReference type="ARBA" id="ARBA00005072"/>
    </source>
</evidence>
<comment type="pathway">
    <text evidence="3">Amino-acid biosynthesis; L-valine biosynthesis; L-valine from pyruvate: step 4/4.</text>
</comment>
<evidence type="ECO:0000313" key="11">
    <source>
        <dbReference type="EMBL" id="RPD42931.1"/>
    </source>
</evidence>
<organism evidence="11 12">
    <name type="scientific">Chitinophaga barathri</name>
    <dbReference type="NCBI Taxonomy" id="1647451"/>
    <lineage>
        <taxon>Bacteria</taxon>
        <taxon>Pseudomonadati</taxon>
        <taxon>Bacteroidota</taxon>
        <taxon>Chitinophagia</taxon>
        <taxon>Chitinophagales</taxon>
        <taxon>Chitinophagaceae</taxon>
        <taxon>Chitinophaga</taxon>
    </lineage>
</organism>
<comment type="similarity">
    <text evidence="5">Belongs to the class-IV pyridoxal-phosphate-dependent aminotransferase family.</text>
</comment>
<dbReference type="EC" id="2.6.1.42" evidence="6"/>
<keyword evidence="12" id="KW-1185">Reference proteome</keyword>
<proteinExistence type="inferred from homology"/>
<dbReference type="OrthoDB" id="9805628at2"/>
<gene>
    <name evidence="11" type="ORF">EG028_01145</name>
</gene>
<comment type="cofactor">
    <cofactor evidence="1">
        <name>pyridoxal 5'-phosphate</name>
        <dbReference type="ChEBI" id="CHEBI:597326"/>
    </cofactor>
</comment>
<protein>
    <recommendedName>
        <fullName evidence="6">branched-chain-amino-acid transaminase</fullName>
        <ecNumber evidence="6">2.6.1.42</ecNumber>
    </recommendedName>
</protein>
<comment type="catalytic activity">
    <reaction evidence="8">
        <text>L-valine + 2-oxoglutarate = 3-methyl-2-oxobutanoate + L-glutamate</text>
        <dbReference type="Rhea" id="RHEA:24813"/>
        <dbReference type="ChEBI" id="CHEBI:11851"/>
        <dbReference type="ChEBI" id="CHEBI:16810"/>
        <dbReference type="ChEBI" id="CHEBI:29985"/>
        <dbReference type="ChEBI" id="CHEBI:57762"/>
        <dbReference type="EC" id="2.6.1.42"/>
    </reaction>
</comment>
<dbReference type="Proteomes" id="UP000279089">
    <property type="component" value="Unassembled WGS sequence"/>
</dbReference>
<dbReference type="Gene3D" id="3.30.470.10">
    <property type="match status" value="1"/>
</dbReference>
<comment type="catalytic activity">
    <reaction evidence="9">
        <text>L-isoleucine + 2-oxoglutarate = (S)-3-methyl-2-oxopentanoate + L-glutamate</text>
        <dbReference type="Rhea" id="RHEA:24801"/>
        <dbReference type="ChEBI" id="CHEBI:16810"/>
        <dbReference type="ChEBI" id="CHEBI:29985"/>
        <dbReference type="ChEBI" id="CHEBI:35146"/>
        <dbReference type="ChEBI" id="CHEBI:58045"/>
        <dbReference type="EC" id="2.6.1.42"/>
    </reaction>
</comment>
<dbReference type="InterPro" id="IPR001544">
    <property type="entry name" value="Aminotrans_IV"/>
</dbReference>
<dbReference type="InterPro" id="IPR043132">
    <property type="entry name" value="BCAT-like_C"/>
</dbReference>
<evidence type="ECO:0000256" key="6">
    <source>
        <dbReference type="ARBA" id="ARBA00013053"/>
    </source>
</evidence>
<dbReference type="GO" id="GO:0046394">
    <property type="term" value="P:carboxylic acid biosynthetic process"/>
    <property type="evidence" value="ECO:0007669"/>
    <property type="project" value="UniProtKB-ARBA"/>
</dbReference>
<evidence type="ECO:0000256" key="9">
    <source>
        <dbReference type="ARBA" id="ARBA00048798"/>
    </source>
</evidence>
<keyword evidence="11" id="KW-0808">Transferase</keyword>
<dbReference type="PANTHER" id="PTHR42743">
    <property type="entry name" value="AMINO-ACID AMINOTRANSFERASE"/>
    <property type="match status" value="1"/>
</dbReference>
<evidence type="ECO:0000313" key="12">
    <source>
        <dbReference type="Proteomes" id="UP000279089"/>
    </source>
</evidence>
<evidence type="ECO:0000256" key="3">
    <source>
        <dbReference type="ARBA" id="ARBA00004931"/>
    </source>
</evidence>
<sequence length="274" mass="30860">MSQQYVVINGNYVPVQDAKIHINDLSIQRGYGIFDYFRTKDGQPVFLEDHLDRFYQSASVMNLPVTQSREALKQLITGLIEKNNLPHSGIRITLTGGYSDNGYNLSSPNLLITQSAYNFSTEAFEKGISLVTYDHQRQLPQVKTIDYLQSIYLQPFINEHAADDVLYHDRGELRECPRSNFFIVTRDREIITPAEKILKGITRKKILGLEGLGAKEGNISLDDLRDIREAFIASTTKVVLPVLKIDGKAVGDGKPGEITRDIYERLIGLRGGVE</sequence>
<dbReference type="GO" id="GO:0004084">
    <property type="term" value="F:branched-chain-amino-acid transaminase activity"/>
    <property type="evidence" value="ECO:0007669"/>
    <property type="project" value="UniProtKB-EC"/>
</dbReference>
<evidence type="ECO:0000256" key="2">
    <source>
        <dbReference type="ARBA" id="ARBA00004824"/>
    </source>
</evidence>
<dbReference type="InterPro" id="IPR036038">
    <property type="entry name" value="Aminotransferase-like"/>
</dbReference>
<dbReference type="EMBL" id="RMBX01000001">
    <property type="protein sequence ID" value="RPD42931.1"/>
    <property type="molecule type" value="Genomic_DNA"/>
</dbReference>
<comment type="caution">
    <text evidence="11">The sequence shown here is derived from an EMBL/GenBank/DDBJ whole genome shotgun (WGS) entry which is preliminary data.</text>
</comment>
<name>A0A3N4MGF3_9BACT</name>
<comment type="pathway">
    <text evidence="2">Amino-acid biosynthesis; L-isoleucine biosynthesis; L-isoleucine from 2-oxobutanoate: step 4/4.</text>
</comment>
<comment type="pathway">
    <text evidence="4">Amino-acid biosynthesis; L-leucine biosynthesis; L-leucine from 3-methyl-2-oxobutanoate: step 4/4.</text>
</comment>
<dbReference type="PANTHER" id="PTHR42743:SF11">
    <property type="entry name" value="AMINODEOXYCHORISMATE LYASE"/>
    <property type="match status" value="1"/>
</dbReference>
<dbReference type="InterPro" id="IPR043131">
    <property type="entry name" value="BCAT-like_N"/>
</dbReference>
<evidence type="ECO:0000256" key="7">
    <source>
        <dbReference type="ARBA" id="ARBA00022898"/>
    </source>
</evidence>
<dbReference type="SUPFAM" id="SSF56752">
    <property type="entry name" value="D-aminoacid aminotransferase-like PLP-dependent enzymes"/>
    <property type="match status" value="1"/>
</dbReference>
<evidence type="ECO:0000256" key="5">
    <source>
        <dbReference type="ARBA" id="ARBA00009320"/>
    </source>
</evidence>
<comment type="catalytic activity">
    <reaction evidence="10">
        <text>L-leucine + 2-oxoglutarate = 4-methyl-2-oxopentanoate + L-glutamate</text>
        <dbReference type="Rhea" id="RHEA:18321"/>
        <dbReference type="ChEBI" id="CHEBI:16810"/>
        <dbReference type="ChEBI" id="CHEBI:17865"/>
        <dbReference type="ChEBI" id="CHEBI:29985"/>
        <dbReference type="ChEBI" id="CHEBI:57427"/>
        <dbReference type="EC" id="2.6.1.42"/>
    </reaction>
</comment>
<reference evidence="12" key="1">
    <citation type="submission" date="2018-11" db="EMBL/GenBank/DDBJ databases">
        <title>Chitinophaga lutea sp.nov., isolate from arsenic contaminated soil.</title>
        <authorList>
            <person name="Zong Y."/>
        </authorList>
    </citation>
    <scope>NUCLEOTIDE SEQUENCE [LARGE SCALE GENOMIC DNA]</scope>
    <source>
        <strain evidence="12">YLT18</strain>
    </source>
</reference>
<keyword evidence="11" id="KW-0032">Aminotransferase</keyword>
<dbReference type="InterPro" id="IPR050571">
    <property type="entry name" value="Class-IV_PLP-Dep_Aminotrnsfr"/>
</dbReference>